<dbReference type="EMBL" id="BAABKQ010000001">
    <property type="protein sequence ID" value="GAA4812689.1"/>
    <property type="molecule type" value="Genomic_DNA"/>
</dbReference>
<dbReference type="Gene3D" id="1.10.530.10">
    <property type="match status" value="1"/>
</dbReference>
<organism evidence="4 5">
    <name type="scientific">Tomitella cavernea</name>
    <dbReference type="NCBI Taxonomy" id="1387982"/>
    <lineage>
        <taxon>Bacteria</taxon>
        <taxon>Bacillati</taxon>
        <taxon>Actinomycetota</taxon>
        <taxon>Actinomycetes</taxon>
        <taxon>Mycobacteriales</taxon>
        <taxon>Tomitella</taxon>
    </lineage>
</organism>
<proteinExistence type="predicted"/>
<feature type="signal peptide" evidence="2">
    <location>
        <begin position="1"/>
        <end position="36"/>
    </location>
</feature>
<dbReference type="InterPro" id="IPR043426">
    <property type="entry name" value="MltB-like"/>
</dbReference>
<feature type="chain" id="PRO_5047398594" description="Transglycosylase SLT domain-containing protein" evidence="2">
    <location>
        <begin position="37"/>
        <end position="278"/>
    </location>
</feature>
<evidence type="ECO:0000313" key="4">
    <source>
        <dbReference type="EMBL" id="GAA4812689.1"/>
    </source>
</evidence>
<dbReference type="InterPro" id="IPR023346">
    <property type="entry name" value="Lysozyme-like_dom_sf"/>
</dbReference>
<dbReference type="PANTHER" id="PTHR30163">
    <property type="entry name" value="MEMBRANE-BOUND LYTIC MUREIN TRANSGLYCOSYLASE B"/>
    <property type="match status" value="1"/>
</dbReference>
<protein>
    <recommendedName>
        <fullName evidence="3">Transglycosylase SLT domain-containing protein</fullName>
    </recommendedName>
</protein>
<evidence type="ECO:0000259" key="3">
    <source>
        <dbReference type="Pfam" id="PF13406"/>
    </source>
</evidence>
<reference evidence="5" key="1">
    <citation type="journal article" date="2019" name="Int. J. Syst. Evol. Microbiol.">
        <title>The Global Catalogue of Microorganisms (GCM) 10K type strain sequencing project: providing services to taxonomists for standard genome sequencing and annotation.</title>
        <authorList>
            <consortium name="The Broad Institute Genomics Platform"/>
            <consortium name="The Broad Institute Genome Sequencing Center for Infectious Disease"/>
            <person name="Wu L."/>
            <person name="Ma J."/>
        </authorList>
    </citation>
    <scope>NUCLEOTIDE SEQUENCE [LARGE SCALE GENOMIC DNA]</scope>
    <source>
        <strain evidence="5">JCM 18542</strain>
    </source>
</reference>
<keyword evidence="5" id="KW-1185">Reference proteome</keyword>
<sequence length="278" mass="28285">MPSTRDHAQFRRTARALIPTAVLAMSVTTAAIPASAGPLHATSPTAPGPADAPDTGAATATAVTRPTPGDAAAAAAGSTAPVGSAGSLTLHAPPGLPRPAGLSTDVVQGGMPDINFAAYSHAAEVLAEEMPRCGIDWSLIAGIGRVESTHADHGATDAQGTLIDPIYGPRLDGSLGGNQVITDTDGGRLDGDAAYDRAVGPTQFIPTTWAQYAADGNGDGVADPQNLYDSALTTGRYLCDGGLDLRNPGDIMTAILRYNQSTVYAGKVLGFTHHYGRM</sequence>
<feature type="domain" description="Transglycosylase SLT" evidence="3">
    <location>
        <begin position="194"/>
        <end position="241"/>
    </location>
</feature>
<dbReference type="Pfam" id="PF13406">
    <property type="entry name" value="SLT_2"/>
    <property type="match status" value="1"/>
</dbReference>
<gene>
    <name evidence="4" type="ORF">GCM10023353_16910</name>
</gene>
<comment type="caution">
    <text evidence="4">The sequence shown here is derived from an EMBL/GenBank/DDBJ whole genome shotgun (WGS) entry which is preliminary data.</text>
</comment>
<keyword evidence="2" id="KW-0732">Signal</keyword>
<evidence type="ECO:0000256" key="1">
    <source>
        <dbReference type="SAM" id="MobiDB-lite"/>
    </source>
</evidence>
<dbReference type="PANTHER" id="PTHR30163:SF8">
    <property type="entry name" value="LYTIC MUREIN TRANSGLYCOSYLASE"/>
    <property type="match status" value="1"/>
</dbReference>
<dbReference type="InterPro" id="IPR031304">
    <property type="entry name" value="SLT_2"/>
</dbReference>
<name>A0ABP9CJQ3_9ACTN</name>
<feature type="region of interest" description="Disordered" evidence="1">
    <location>
        <begin position="38"/>
        <end position="104"/>
    </location>
</feature>
<evidence type="ECO:0000256" key="2">
    <source>
        <dbReference type="SAM" id="SignalP"/>
    </source>
</evidence>
<dbReference type="SUPFAM" id="SSF53955">
    <property type="entry name" value="Lysozyme-like"/>
    <property type="match status" value="1"/>
</dbReference>
<accession>A0ABP9CJQ3</accession>
<dbReference type="CDD" id="cd13399">
    <property type="entry name" value="Slt35-like"/>
    <property type="match status" value="1"/>
</dbReference>
<dbReference type="Proteomes" id="UP001500839">
    <property type="component" value="Unassembled WGS sequence"/>
</dbReference>
<evidence type="ECO:0000313" key="5">
    <source>
        <dbReference type="Proteomes" id="UP001500839"/>
    </source>
</evidence>
<feature type="compositionally biased region" description="Low complexity" evidence="1">
    <location>
        <begin position="41"/>
        <end position="87"/>
    </location>
</feature>